<protein>
    <submittedName>
        <fullName evidence="3">Peptidase</fullName>
    </submittedName>
</protein>
<evidence type="ECO:0000256" key="1">
    <source>
        <dbReference type="SAM" id="SignalP"/>
    </source>
</evidence>
<feature type="signal peptide" evidence="1">
    <location>
        <begin position="1"/>
        <end position="21"/>
    </location>
</feature>
<dbReference type="RefSeq" id="WP_068850777.1">
    <property type="nucleotide sequence ID" value="NZ_LYDR01000150.1"/>
</dbReference>
<dbReference type="OrthoDB" id="259755at2"/>
<gene>
    <name evidence="3" type="ORF">A6X21_10720</name>
</gene>
<dbReference type="Gene3D" id="2.30.42.10">
    <property type="match status" value="2"/>
</dbReference>
<proteinExistence type="predicted"/>
<sequence length="448" mass="49544">MRSGVQILLLFCLMLNVGLPAAFGQSKPTREEKVRADKAKVESEGFWIYNDLARGLEEARKTGKPPVVVLRCIPCEECVKLDDDLMEKDPVVRPLLDQFVCVRIVGTNGLDLSLFQFDTDQSFAVFFLNADQTIYGRFGTRSHRTEWVGDVSLKGLAKALQKTLSLHADFKNVKPSLAAKRGATPEFATPEQFPALKTQYGSKLDYSGNVVKSCIHCHQIGDARRTLQRSRSEPFPEELIFPYPHPASIGLILDPHECATIKDVVAGSWGEEAGLKAGDQLQTMNGQPLLSMADVQWVLHQADAAGAAISLEVLRNGSVKKVLLKLPAGWRKTGDLTWRSSTWGLRRMTTGGMVLEELTSAERQDLSIEEGKMALRAKHIGQYGPHAAAKSAGFEKGDVIVAYDNQTHLLREADLIAYGLKETRPRQVIPVQVIRSGKTLTLRLPMQE</sequence>
<dbReference type="Proteomes" id="UP000094828">
    <property type="component" value="Unassembled WGS sequence"/>
</dbReference>
<dbReference type="Gene3D" id="3.40.30.10">
    <property type="entry name" value="Glutaredoxin"/>
    <property type="match status" value="1"/>
</dbReference>
<dbReference type="NCBIfam" id="NF041199">
    <property type="entry name" value="trx7_PDZ_seleno"/>
    <property type="match status" value="1"/>
</dbReference>
<feature type="chain" id="PRO_5008672835" evidence="1">
    <location>
        <begin position="22"/>
        <end position="448"/>
    </location>
</feature>
<name>A0A1C3E6V5_9PLAN</name>
<organism evidence="3 4">
    <name type="scientific">Planctopirus hydrillae</name>
    <dbReference type="NCBI Taxonomy" id="1841610"/>
    <lineage>
        <taxon>Bacteria</taxon>
        <taxon>Pseudomonadati</taxon>
        <taxon>Planctomycetota</taxon>
        <taxon>Planctomycetia</taxon>
        <taxon>Planctomycetales</taxon>
        <taxon>Planctomycetaceae</taxon>
        <taxon>Planctopirus</taxon>
    </lineage>
</organism>
<dbReference type="AlphaFoldDB" id="A0A1C3E6V5"/>
<dbReference type="Pfam" id="PF17820">
    <property type="entry name" value="PDZ_6"/>
    <property type="match status" value="1"/>
</dbReference>
<evidence type="ECO:0000313" key="4">
    <source>
        <dbReference type="Proteomes" id="UP000094828"/>
    </source>
</evidence>
<evidence type="ECO:0000313" key="3">
    <source>
        <dbReference type="EMBL" id="ODA28954.1"/>
    </source>
</evidence>
<dbReference type="InterPro" id="IPR036034">
    <property type="entry name" value="PDZ_sf"/>
</dbReference>
<reference evidence="3 4" key="1">
    <citation type="submission" date="2016-05" db="EMBL/GenBank/DDBJ databases">
        <title>Genomic and physiological characterization of Planctopirus sp. isolated from fresh water lake.</title>
        <authorList>
            <person name="Subhash Y."/>
            <person name="Ramana C."/>
        </authorList>
    </citation>
    <scope>NUCLEOTIDE SEQUENCE [LARGE SCALE GENOMIC DNA]</scope>
    <source>
        <strain evidence="3 4">JC280</strain>
    </source>
</reference>
<feature type="domain" description="PDZ" evidence="2">
    <location>
        <begin position="224"/>
        <end position="317"/>
    </location>
</feature>
<dbReference type="InterPro" id="IPR041489">
    <property type="entry name" value="PDZ_6"/>
</dbReference>
<dbReference type="SMART" id="SM00228">
    <property type="entry name" value="PDZ"/>
    <property type="match status" value="1"/>
</dbReference>
<comment type="caution">
    <text evidence="3">The sequence shown here is derived from an EMBL/GenBank/DDBJ whole genome shotgun (WGS) entry which is preliminary data.</text>
</comment>
<dbReference type="Pfam" id="PF13899">
    <property type="entry name" value="Thioredoxin_7"/>
    <property type="match status" value="1"/>
</dbReference>
<dbReference type="EMBL" id="LYDR01000150">
    <property type="protein sequence ID" value="ODA28954.1"/>
    <property type="molecule type" value="Genomic_DNA"/>
</dbReference>
<dbReference type="STRING" id="1841610.A6X21_10720"/>
<evidence type="ECO:0000259" key="2">
    <source>
        <dbReference type="PROSITE" id="PS50106"/>
    </source>
</evidence>
<keyword evidence="1" id="KW-0732">Signal</keyword>
<dbReference type="PROSITE" id="PS50106">
    <property type="entry name" value="PDZ"/>
    <property type="match status" value="1"/>
</dbReference>
<dbReference type="InterPro" id="IPR001478">
    <property type="entry name" value="PDZ"/>
</dbReference>
<keyword evidence="4" id="KW-1185">Reference proteome</keyword>
<dbReference type="SUPFAM" id="SSF50156">
    <property type="entry name" value="PDZ domain-like"/>
    <property type="match status" value="2"/>
</dbReference>
<accession>A0A1C3E6V5</accession>